<reference evidence="6 7" key="1">
    <citation type="submission" date="2019-11" db="EMBL/GenBank/DDBJ databases">
        <title>Draft genome sequence of Paludibacterium sp. dN18-1.</title>
        <authorList>
            <person name="Im W.-T."/>
        </authorList>
    </citation>
    <scope>NUCLEOTIDE SEQUENCE [LARGE SCALE GENOMIC DNA]</scope>
    <source>
        <strain evidence="7">dN 18-1</strain>
    </source>
</reference>
<dbReference type="GO" id="GO:0016020">
    <property type="term" value="C:membrane"/>
    <property type="evidence" value="ECO:0007669"/>
    <property type="project" value="UniProtKB-SubCell"/>
</dbReference>
<sequence>MPFALWSILLVAALPLVWAVVAKAGAPYDNHRPRDVLAQASGYRQRANWAQQNAREALPIYAAAIIVAVLMKVPFPRLDVAAAVFLLARVLHGVCYVLDWPTARSLVWTLGYGVVVYLFLLAGAVI</sequence>
<dbReference type="EMBL" id="WLYX01000001">
    <property type="protein sequence ID" value="MTD32489.1"/>
    <property type="molecule type" value="Genomic_DNA"/>
</dbReference>
<feature type="transmembrane region" description="Helical" evidence="5">
    <location>
        <begin position="106"/>
        <end position="125"/>
    </location>
</feature>
<dbReference type="Pfam" id="PF01124">
    <property type="entry name" value="MAPEG"/>
    <property type="match status" value="1"/>
</dbReference>
<keyword evidence="7" id="KW-1185">Reference proteome</keyword>
<evidence type="ECO:0000256" key="1">
    <source>
        <dbReference type="ARBA" id="ARBA00004370"/>
    </source>
</evidence>
<dbReference type="InterPro" id="IPR001129">
    <property type="entry name" value="Membr-assoc_MAPEG"/>
</dbReference>
<dbReference type="PANTHER" id="PTHR35371">
    <property type="entry name" value="INNER MEMBRANE PROTEIN"/>
    <property type="match status" value="1"/>
</dbReference>
<dbReference type="SUPFAM" id="SSF161084">
    <property type="entry name" value="MAPEG domain-like"/>
    <property type="match status" value="1"/>
</dbReference>
<dbReference type="PANTHER" id="PTHR35371:SF1">
    <property type="entry name" value="BLR7753 PROTEIN"/>
    <property type="match status" value="1"/>
</dbReference>
<gene>
    <name evidence="6" type="ORF">GKE73_01850</name>
</gene>
<protein>
    <recommendedName>
        <fullName evidence="8">MAPEG family protein</fullName>
    </recommendedName>
</protein>
<proteinExistence type="predicted"/>
<keyword evidence="2 5" id="KW-0812">Transmembrane</keyword>
<dbReference type="RefSeq" id="WP_230368921.1">
    <property type="nucleotide sequence ID" value="NZ_WLYX01000001.1"/>
</dbReference>
<name>A0A844GA40_9NEIS</name>
<evidence type="ECO:0000313" key="7">
    <source>
        <dbReference type="Proteomes" id="UP000446658"/>
    </source>
</evidence>
<evidence type="ECO:0000256" key="4">
    <source>
        <dbReference type="ARBA" id="ARBA00023136"/>
    </source>
</evidence>
<dbReference type="Proteomes" id="UP000446658">
    <property type="component" value="Unassembled WGS sequence"/>
</dbReference>
<evidence type="ECO:0000256" key="2">
    <source>
        <dbReference type="ARBA" id="ARBA00022692"/>
    </source>
</evidence>
<dbReference type="InterPro" id="IPR023352">
    <property type="entry name" value="MAPEG-like_dom_sf"/>
</dbReference>
<comment type="subcellular location">
    <subcellularLocation>
        <location evidence="1">Membrane</location>
    </subcellularLocation>
</comment>
<keyword evidence="4 5" id="KW-0472">Membrane</keyword>
<feature type="transmembrane region" description="Helical" evidence="5">
    <location>
        <begin position="58"/>
        <end position="75"/>
    </location>
</feature>
<evidence type="ECO:0000256" key="5">
    <source>
        <dbReference type="SAM" id="Phobius"/>
    </source>
</evidence>
<accession>A0A844GA40</accession>
<dbReference type="AlphaFoldDB" id="A0A844GA40"/>
<comment type="caution">
    <text evidence="6">The sequence shown here is derived from an EMBL/GenBank/DDBJ whole genome shotgun (WGS) entry which is preliminary data.</text>
</comment>
<evidence type="ECO:0000313" key="6">
    <source>
        <dbReference type="EMBL" id="MTD32489.1"/>
    </source>
</evidence>
<evidence type="ECO:0000256" key="3">
    <source>
        <dbReference type="ARBA" id="ARBA00022989"/>
    </source>
</evidence>
<evidence type="ECO:0008006" key="8">
    <source>
        <dbReference type="Google" id="ProtNLM"/>
    </source>
</evidence>
<dbReference type="Gene3D" id="1.20.120.550">
    <property type="entry name" value="Membrane associated eicosanoid/glutathione metabolism-like domain"/>
    <property type="match status" value="1"/>
</dbReference>
<keyword evidence="3 5" id="KW-1133">Transmembrane helix</keyword>
<organism evidence="6 7">
    <name type="scientific">Paludibacterium denitrificans</name>
    <dbReference type="NCBI Taxonomy" id="2675226"/>
    <lineage>
        <taxon>Bacteria</taxon>
        <taxon>Pseudomonadati</taxon>
        <taxon>Pseudomonadota</taxon>
        <taxon>Betaproteobacteria</taxon>
        <taxon>Neisseriales</taxon>
        <taxon>Chromobacteriaceae</taxon>
        <taxon>Paludibacterium</taxon>
    </lineage>
</organism>